<name>A0A812NKV8_9DINO</name>
<comment type="caution">
    <text evidence="2">The sequence shown here is derived from an EMBL/GenBank/DDBJ whole genome shotgun (WGS) entry which is preliminary data.</text>
</comment>
<evidence type="ECO:0000256" key="1">
    <source>
        <dbReference type="SAM" id="Phobius"/>
    </source>
</evidence>
<keyword evidence="1" id="KW-0812">Transmembrane</keyword>
<evidence type="ECO:0000313" key="2">
    <source>
        <dbReference type="EMBL" id="CAE7321700.1"/>
    </source>
</evidence>
<keyword evidence="1" id="KW-0472">Membrane</keyword>
<dbReference type="AlphaFoldDB" id="A0A812NKV8"/>
<protein>
    <submittedName>
        <fullName evidence="2">Uncharacterized protein</fullName>
    </submittedName>
</protein>
<sequence length="73" mass="8360">MDAYDYRQTFVITACIYAVAALMRLPLFFVVPCKEVSPSQQQLLTRLVSHEDVQSAMLASVRSRSFRSVQFEL</sequence>
<gene>
    <name evidence="2" type="ORF">SNEC2469_LOCUS8075</name>
</gene>
<dbReference type="Proteomes" id="UP000601435">
    <property type="component" value="Unassembled WGS sequence"/>
</dbReference>
<accession>A0A812NKV8</accession>
<feature type="transmembrane region" description="Helical" evidence="1">
    <location>
        <begin position="9"/>
        <end position="31"/>
    </location>
</feature>
<organism evidence="2 3">
    <name type="scientific">Symbiodinium necroappetens</name>
    <dbReference type="NCBI Taxonomy" id="1628268"/>
    <lineage>
        <taxon>Eukaryota</taxon>
        <taxon>Sar</taxon>
        <taxon>Alveolata</taxon>
        <taxon>Dinophyceae</taxon>
        <taxon>Suessiales</taxon>
        <taxon>Symbiodiniaceae</taxon>
        <taxon>Symbiodinium</taxon>
    </lineage>
</organism>
<keyword evidence="3" id="KW-1185">Reference proteome</keyword>
<evidence type="ECO:0000313" key="3">
    <source>
        <dbReference type="Proteomes" id="UP000601435"/>
    </source>
</evidence>
<dbReference type="EMBL" id="CAJNJA010013470">
    <property type="protein sequence ID" value="CAE7321700.1"/>
    <property type="molecule type" value="Genomic_DNA"/>
</dbReference>
<dbReference type="OrthoDB" id="427081at2759"/>
<keyword evidence="1" id="KW-1133">Transmembrane helix</keyword>
<proteinExistence type="predicted"/>
<reference evidence="2" key="1">
    <citation type="submission" date="2021-02" db="EMBL/GenBank/DDBJ databases">
        <authorList>
            <person name="Dougan E. K."/>
            <person name="Rhodes N."/>
            <person name="Thang M."/>
            <person name="Chan C."/>
        </authorList>
    </citation>
    <scope>NUCLEOTIDE SEQUENCE</scope>
</reference>